<dbReference type="PIRSF" id="PIRSF002419">
    <property type="entry name" value="Tetraspanin"/>
    <property type="match status" value="1"/>
</dbReference>
<gene>
    <name evidence="7" type="ORF">MGAL_10B059403</name>
</gene>
<dbReference type="InterPro" id="IPR008952">
    <property type="entry name" value="Tetraspanin_EC2_sf"/>
</dbReference>
<protein>
    <recommendedName>
        <fullName evidence="6">Tetraspanin</fullName>
    </recommendedName>
</protein>
<dbReference type="OrthoDB" id="6279736at2759"/>
<evidence type="ECO:0000313" key="7">
    <source>
        <dbReference type="EMBL" id="VDI18638.1"/>
    </source>
</evidence>
<comment type="similarity">
    <text evidence="2 6">Belongs to the tetraspanin (TM4SF) family.</text>
</comment>
<evidence type="ECO:0000256" key="6">
    <source>
        <dbReference type="RuleBase" id="RU361218"/>
    </source>
</evidence>
<comment type="caution">
    <text evidence="7">The sequence shown here is derived from an EMBL/GenBank/DDBJ whole genome shotgun (WGS) entry which is preliminary data.</text>
</comment>
<reference evidence="7" key="1">
    <citation type="submission" date="2018-11" db="EMBL/GenBank/DDBJ databases">
        <authorList>
            <person name="Alioto T."/>
            <person name="Alioto T."/>
        </authorList>
    </citation>
    <scope>NUCLEOTIDE SEQUENCE</scope>
</reference>
<dbReference type="GO" id="GO:0016020">
    <property type="term" value="C:membrane"/>
    <property type="evidence" value="ECO:0007669"/>
    <property type="project" value="UniProtKB-SubCell"/>
</dbReference>
<organism evidence="7 8">
    <name type="scientific">Mytilus galloprovincialis</name>
    <name type="common">Mediterranean mussel</name>
    <dbReference type="NCBI Taxonomy" id="29158"/>
    <lineage>
        <taxon>Eukaryota</taxon>
        <taxon>Metazoa</taxon>
        <taxon>Spiralia</taxon>
        <taxon>Lophotrochozoa</taxon>
        <taxon>Mollusca</taxon>
        <taxon>Bivalvia</taxon>
        <taxon>Autobranchia</taxon>
        <taxon>Pteriomorphia</taxon>
        <taxon>Mytilida</taxon>
        <taxon>Mytiloidea</taxon>
        <taxon>Mytilidae</taxon>
        <taxon>Mytilinae</taxon>
        <taxon>Mytilus</taxon>
    </lineage>
</organism>
<name>A0A8B6DDY8_MYTGA</name>
<dbReference type="Gene3D" id="1.10.1450.10">
    <property type="entry name" value="Tetraspanin"/>
    <property type="match status" value="1"/>
</dbReference>
<dbReference type="EMBL" id="UYJE01003371">
    <property type="protein sequence ID" value="VDI18638.1"/>
    <property type="molecule type" value="Genomic_DNA"/>
</dbReference>
<keyword evidence="3 6" id="KW-0812">Transmembrane</keyword>
<comment type="caution">
    <text evidence="6">Lacks conserved residue(s) required for the propagation of feature annotation.</text>
</comment>
<evidence type="ECO:0000256" key="5">
    <source>
        <dbReference type="ARBA" id="ARBA00023136"/>
    </source>
</evidence>
<dbReference type="Pfam" id="PF00335">
    <property type="entry name" value="Tetraspanin"/>
    <property type="match status" value="1"/>
</dbReference>
<keyword evidence="4 6" id="KW-1133">Transmembrane helix</keyword>
<proteinExistence type="inferred from homology"/>
<dbReference type="SUPFAM" id="SSF48652">
    <property type="entry name" value="Tetraspanin"/>
    <property type="match status" value="1"/>
</dbReference>
<accession>A0A8B6DDY8</accession>
<comment type="subcellular location">
    <subcellularLocation>
        <location evidence="1 6">Membrane</location>
        <topology evidence="1 6">Multi-pass membrane protein</topology>
    </subcellularLocation>
</comment>
<evidence type="ECO:0000256" key="1">
    <source>
        <dbReference type="ARBA" id="ARBA00004141"/>
    </source>
</evidence>
<evidence type="ECO:0000256" key="4">
    <source>
        <dbReference type="ARBA" id="ARBA00022989"/>
    </source>
</evidence>
<feature type="transmembrane region" description="Helical" evidence="6">
    <location>
        <begin position="135"/>
        <end position="160"/>
    </location>
</feature>
<dbReference type="AlphaFoldDB" id="A0A8B6DDY8"/>
<evidence type="ECO:0000313" key="8">
    <source>
        <dbReference type="Proteomes" id="UP000596742"/>
    </source>
</evidence>
<dbReference type="InterPro" id="IPR018499">
    <property type="entry name" value="Tetraspanin/Peripherin"/>
</dbReference>
<feature type="transmembrane region" description="Helical" evidence="6">
    <location>
        <begin position="7"/>
        <end position="24"/>
    </location>
</feature>
<keyword evidence="8" id="KW-1185">Reference proteome</keyword>
<keyword evidence="5 6" id="KW-0472">Membrane</keyword>
<evidence type="ECO:0000256" key="3">
    <source>
        <dbReference type="ARBA" id="ARBA00022692"/>
    </source>
</evidence>
<dbReference type="Proteomes" id="UP000596742">
    <property type="component" value="Unassembled WGS sequence"/>
</dbReference>
<sequence length="189" mass="21107">MIITVMFIAEIVVVILLYAAPNTIQDAILDVLYESLKNYNGLGNFDTTTLGWMFFMKEMNCCGVYGYWDFSMTHSDDWRKPGLVSTKLDAPIICCVKEPLSPSKADTSCARKETFDIHTQGCFGAVWDVIMGNSLYTGIVFSVAFVFQLLLIIFSCILIARNKDKSKLAGACRWIRIGSHCLVCVVENA</sequence>
<dbReference type="InterPro" id="IPR000301">
    <property type="entry name" value="Tetraspanin_animals"/>
</dbReference>
<evidence type="ECO:0000256" key="2">
    <source>
        <dbReference type="ARBA" id="ARBA00006840"/>
    </source>
</evidence>